<evidence type="ECO:0000313" key="5">
    <source>
        <dbReference type="Proteomes" id="UP001186944"/>
    </source>
</evidence>
<feature type="domain" description="B box-type" evidence="3">
    <location>
        <begin position="71"/>
        <end position="112"/>
    </location>
</feature>
<reference evidence="4" key="1">
    <citation type="submission" date="2019-08" db="EMBL/GenBank/DDBJ databases">
        <title>The improved chromosome-level genome for the pearl oyster Pinctada fucata martensii using PacBio sequencing and Hi-C.</title>
        <authorList>
            <person name="Zheng Z."/>
        </authorList>
    </citation>
    <scope>NUCLEOTIDE SEQUENCE</scope>
    <source>
        <strain evidence="4">ZZ-2019</strain>
        <tissue evidence="4">Adductor muscle</tissue>
    </source>
</reference>
<gene>
    <name evidence="4" type="ORF">FSP39_019096</name>
</gene>
<dbReference type="Gene3D" id="2.120.10.30">
    <property type="entry name" value="TolB, C-terminal domain"/>
    <property type="match status" value="1"/>
</dbReference>
<dbReference type="EMBL" id="VSWD01000005">
    <property type="protein sequence ID" value="KAK3103424.1"/>
    <property type="molecule type" value="Genomic_DNA"/>
</dbReference>
<keyword evidence="1" id="KW-0863">Zinc-finger</keyword>
<dbReference type="InterPro" id="IPR047153">
    <property type="entry name" value="TRIM45/56/19-like"/>
</dbReference>
<feature type="coiled-coil region" evidence="2">
    <location>
        <begin position="113"/>
        <end position="202"/>
    </location>
</feature>
<sequence>MSDDGASAYPTQLAVSCGFCGTTDDIRWFCKRCPGSLCNSCKDSHLTILLFKNHTVVPRTNEVVRLYVPSKIAEQCQTHLDKEISTYCNECQVPCCVICLLQAHKGHDFASIEDAYLSAEKRLNDNVKELEKDVLPSLESVAGKMKKDRSENRVRIDSVKEEIDAFREEMKQVVDESCDDLLEKLDKNYIELDGLITEIENQIGKIRVLIGEIDRIIQKGDLAMIKYSPPAVSTMIPDVPIPKLLTPIFSPRKDLLTILGKRIGTLTWTDDCSDTKCAPSSSSSKASNICISKINIPKVISFSCEIGVTSITIAGNNKAWIMYNSSDTMYLYDSRGEVVKSIVVKNCKGINDMAITRSEEMIVTCWDKEVRHLSKDCQVLTLINAEPFEPSGVCLIDEDRLVVCMRDQNMANHLAVFSLSTGGKICKIRGIDGQGKQHITDPYRVVQNGDDICVVNYRSDIVCVDNRGVVRWVYDDTPNNIGGSFDPCGISVDNFHNFLITDVYNNSVLIIDSDGRLIKIIQDVEGLVCPWGICVDDETNQVWIGNTSNDVLITRYLS</sequence>
<organism evidence="4 5">
    <name type="scientific">Pinctada imbricata</name>
    <name type="common">Atlantic pearl-oyster</name>
    <name type="synonym">Pinctada martensii</name>
    <dbReference type="NCBI Taxonomy" id="66713"/>
    <lineage>
        <taxon>Eukaryota</taxon>
        <taxon>Metazoa</taxon>
        <taxon>Spiralia</taxon>
        <taxon>Lophotrochozoa</taxon>
        <taxon>Mollusca</taxon>
        <taxon>Bivalvia</taxon>
        <taxon>Autobranchia</taxon>
        <taxon>Pteriomorphia</taxon>
        <taxon>Pterioida</taxon>
        <taxon>Pterioidea</taxon>
        <taxon>Pteriidae</taxon>
        <taxon>Pinctada</taxon>
    </lineage>
</organism>
<dbReference type="PROSITE" id="PS50119">
    <property type="entry name" value="ZF_BBOX"/>
    <property type="match status" value="2"/>
</dbReference>
<dbReference type="SMART" id="SM00336">
    <property type="entry name" value="BBOX"/>
    <property type="match status" value="2"/>
</dbReference>
<dbReference type="InterPro" id="IPR000315">
    <property type="entry name" value="Znf_B-box"/>
</dbReference>
<dbReference type="PANTHER" id="PTHR25462:SF296">
    <property type="entry name" value="MEIOTIC P26, ISOFORM F"/>
    <property type="match status" value="1"/>
</dbReference>
<dbReference type="SUPFAM" id="SSF57845">
    <property type="entry name" value="B-box zinc-binding domain"/>
    <property type="match status" value="1"/>
</dbReference>
<evidence type="ECO:0000313" key="4">
    <source>
        <dbReference type="EMBL" id="KAK3103424.1"/>
    </source>
</evidence>
<dbReference type="Proteomes" id="UP001186944">
    <property type="component" value="Unassembled WGS sequence"/>
</dbReference>
<keyword evidence="2" id="KW-0175">Coiled coil</keyword>
<dbReference type="PANTHER" id="PTHR25462">
    <property type="entry name" value="BONUS, ISOFORM C-RELATED"/>
    <property type="match status" value="1"/>
</dbReference>
<evidence type="ECO:0000259" key="3">
    <source>
        <dbReference type="PROSITE" id="PS50119"/>
    </source>
</evidence>
<dbReference type="SUPFAM" id="SSF63829">
    <property type="entry name" value="Calcium-dependent phosphotriesterase"/>
    <property type="match status" value="1"/>
</dbReference>
<protein>
    <recommendedName>
        <fullName evidence="3">B box-type domain-containing protein</fullName>
    </recommendedName>
</protein>
<keyword evidence="1" id="KW-0862">Zinc</keyword>
<dbReference type="InterPro" id="IPR011042">
    <property type="entry name" value="6-blade_b-propeller_TolB-like"/>
</dbReference>
<comment type="caution">
    <text evidence="4">The sequence shown here is derived from an EMBL/GenBank/DDBJ whole genome shotgun (WGS) entry which is preliminary data.</text>
</comment>
<evidence type="ECO:0000256" key="1">
    <source>
        <dbReference type="PROSITE-ProRule" id="PRU00024"/>
    </source>
</evidence>
<keyword evidence="5" id="KW-1185">Reference proteome</keyword>
<feature type="domain" description="B box-type" evidence="3">
    <location>
        <begin position="12"/>
        <end position="59"/>
    </location>
</feature>
<proteinExistence type="predicted"/>
<dbReference type="AlphaFoldDB" id="A0AA89C712"/>
<dbReference type="Pfam" id="PF00643">
    <property type="entry name" value="zf-B_box"/>
    <property type="match status" value="1"/>
</dbReference>
<evidence type="ECO:0000256" key="2">
    <source>
        <dbReference type="SAM" id="Coils"/>
    </source>
</evidence>
<keyword evidence="1" id="KW-0479">Metal-binding</keyword>
<dbReference type="GO" id="GO:0008270">
    <property type="term" value="F:zinc ion binding"/>
    <property type="evidence" value="ECO:0007669"/>
    <property type="project" value="UniProtKB-KW"/>
</dbReference>
<name>A0AA89C712_PINIB</name>
<accession>A0AA89C712</accession>
<dbReference type="CDD" id="cd19756">
    <property type="entry name" value="Bbox2"/>
    <property type="match status" value="1"/>
</dbReference>
<dbReference type="Gene3D" id="3.30.160.60">
    <property type="entry name" value="Classic Zinc Finger"/>
    <property type="match status" value="1"/>
</dbReference>